<evidence type="ECO:0000256" key="1">
    <source>
        <dbReference type="SAM" id="Phobius"/>
    </source>
</evidence>
<sequence length="51" mass="5862">MKCKRGNWKNKPPKAWVFGYILLAIMYILSTIINFVSGSLVDPLTIYQICL</sequence>
<dbReference type="STRING" id="545694.TREPR_2335"/>
<proteinExistence type="predicted"/>
<feature type="transmembrane region" description="Helical" evidence="1">
    <location>
        <begin position="15"/>
        <end position="36"/>
    </location>
</feature>
<keyword evidence="3" id="KW-1185">Reference proteome</keyword>
<name>F5YHX1_TREPZ</name>
<keyword evidence="1" id="KW-1133">Transmembrane helix</keyword>
<dbReference type="KEGG" id="tpi:TREPR_2335"/>
<evidence type="ECO:0000313" key="3">
    <source>
        <dbReference type="Proteomes" id="UP000009223"/>
    </source>
</evidence>
<dbReference type="EMBL" id="CP001843">
    <property type="protein sequence ID" value="AEF84666.1"/>
    <property type="molecule type" value="Genomic_DNA"/>
</dbReference>
<dbReference type="Proteomes" id="UP000009223">
    <property type="component" value="Chromosome"/>
</dbReference>
<gene>
    <name evidence="2" type="ordered locus">TREPR_2335</name>
</gene>
<keyword evidence="1" id="KW-0812">Transmembrane</keyword>
<dbReference type="HOGENOM" id="CLU_3105073_0_0_12"/>
<keyword evidence="1" id="KW-0472">Membrane</keyword>
<reference evidence="2 3" key="2">
    <citation type="journal article" date="2011" name="ISME J.">
        <title>RNA-seq reveals cooperative metabolic interactions between two termite-gut spirochete species in co-culture.</title>
        <authorList>
            <person name="Rosenthal A.Z."/>
            <person name="Matson E.G."/>
            <person name="Eldar A."/>
            <person name="Leadbetter J.R."/>
        </authorList>
    </citation>
    <scope>NUCLEOTIDE SEQUENCE [LARGE SCALE GENOMIC DNA]</scope>
    <source>
        <strain evidence="3">ATCC BAA-887 / DSM 12427 / ZAS-2</strain>
    </source>
</reference>
<reference evidence="3" key="1">
    <citation type="submission" date="2009-12" db="EMBL/GenBank/DDBJ databases">
        <title>Complete sequence of Treponema primitia strain ZAS-2.</title>
        <authorList>
            <person name="Tetu S.G."/>
            <person name="Matson E."/>
            <person name="Ren Q."/>
            <person name="Seshadri R."/>
            <person name="Elbourne L."/>
            <person name="Hassan K.A."/>
            <person name="Durkin A."/>
            <person name="Radune D."/>
            <person name="Mohamoud Y."/>
            <person name="Shay R."/>
            <person name="Jin S."/>
            <person name="Zhang X."/>
            <person name="Lucey K."/>
            <person name="Ballor N.R."/>
            <person name="Ottesen E."/>
            <person name="Rosenthal R."/>
            <person name="Allen A."/>
            <person name="Leadbetter J.R."/>
            <person name="Paulsen I.T."/>
        </authorList>
    </citation>
    <scope>NUCLEOTIDE SEQUENCE [LARGE SCALE GENOMIC DNA]</scope>
    <source>
        <strain evidence="3">ATCC BAA-887 / DSM 12427 / ZAS-2</strain>
    </source>
</reference>
<evidence type="ECO:0000313" key="2">
    <source>
        <dbReference type="EMBL" id="AEF84666.1"/>
    </source>
</evidence>
<accession>F5YHX1</accession>
<dbReference type="AlphaFoldDB" id="F5YHX1"/>
<organism evidence="2 3">
    <name type="scientific">Treponema primitia (strain ATCC BAA-887 / DSM 12427 / ZAS-2)</name>
    <dbReference type="NCBI Taxonomy" id="545694"/>
    <lineage>
        <taxon>Bacteria</taxon>
        <taxon>Pseudomonadati</taxon>
        <taxon>Spirochaetota</taxon>
        <taxon>Spirochaetia</taxon>
        <taxon>Spirochaetales</taxon>
        <taxon>Treponemataceae</taxon>
        <taxon>Treponema</taxon>
    </lineage>
</organism>
<protein>
    <submittedName>
        <fullName evidence="2">Uncharacterized protein</fullName>
    </submittedName>
</protein>